<evidence type="ECO:0000256" key="1">
    <source>
        <dbReference type="ARBA" id="ARBA00005959"/>
    </source>
</evidence>
<keyword evidence="4 5" id="KW-0413">Isomerase</keyword>
<name>A0ABP3GAA0_9ALTE</name>
<protein>
    <recommendedName>
        <fullName evidence="5">GDP-L-fucose synthase</fullName>
        <ecNumber evidence="5">1.1.1.271</ecNumber>
    </recommendedName>
    <alternativeName>
        <fullName evidence="5">GDP-4-keto-6-deoxy-D-mannose-3,5-epimerase-4-reductase</fullName>
    </alternativeName>
</protein>
<feature type="binding site" evidence="5">
    <location>
        <position position="207"/>
    </location>
    <ligand>
        <name>substrate</name>
    </ligand>
</feature>
<dbReference type="InterPro" id="IPR036291">
    <property type="entry name" value="NAD(P)-bd_dom_sf"/>
</dbReference>
<reference evidence="8" key="1">
    <citation type="journal article" date="2019" name="Int. J. Syst. Evol. Microbiol.">
        <title>The Global Catalogue of Microorganisms (GCM) 10K type strain sequencing project: providing services to taxonomists for standard genome sequencing and annotation.</title>
        <authorList>
            <consortium name="The Broad Institute Genomics Platform"/>
            <consortium name="The Broad Institute Genome Sequencing Center for Infectious Disease"/>
            <person name="Wu L."/>
            <person name="Ma J."/>
        </authorList>
    </citation>
    <scope>NUCLEOTIDE SEQUENCE [LARGE SCALE GENOMIC DNA]</scope>
    <source>
        <strain evidence="8">JCM 13378</strain>
    </source>
</reference>
<evidence type="ECO:0000313" key="8">
    <source>
        <dbReference type="Proteomes" id="UP001501757"/>
    </source>
</evidence>
<dbReference type="HAMAP" id="MF_00956">
    <property type="entry name" value="GDP_fucose_synth"/>
    <property type="match status" value="1"/>
</dbReference>
<organism evidence="7 8">
    <name type="scientific">Bowmanella denitrificans</name>
    <dbReference type="NCBI Taxonomy" id="366582"/>
    <lineage>
        <taxon>Bacteria</taxon>
        <taxon>Pseudomonadati</taxon>
        <taxon>Pseudomonadota</taxon>
        <taxon>Gammaproteobacteria</taxon>
        <taxon>Alteromonadales</taxon>
        <taxon>Alteromonadaceae</taxon>
        <taxon>Bowmanella</taxon>
    </lineage>
</organism>
<evidence type="ECO:0000256" key="2">
    <source>
        <dbReference type="ARBA" id="ARBA00022857"/>
    </source>
</evidence>
<gene>
    <name evidence="5 7" type="primary">fcl</name>
    <name evidence="7" type="ORF">GCM10009092_00750</name>
</gene>
<feature type="binding site" evidence="5">
    <location>
        <position position="177"/>
    </location>
    <ligand>
        <name>NADP(+)</name>
        <dbReference type="ChEBI" id="CHEBI:58349"/>
    </ligand>
</feature>
<comment type="pathway">
    <text evidence="5">Nucleotide-sugar biosynthesis; GDP-L-fucose biosynthesis via de novo pathway; GDP-L-fucose from GDP-alpha-D-mannose: step 2/2.</text>
</comment>
<evidence type="ECO:0000256" key="4">
    <source>
        <dbReference type="ARBA" id="ARBA00023235"/>
    </source>
</evidence>
<accession>A0ABP3GAA0</accession>
<feature type="binding site" evidence="5">
    <location>
        <begin position="161"/>
        <end position="164"/>
    </location>
    <ligand>
        <name>NADP(+)</name>
        <dbReference type="ChEBI" id="CHEBI:58349"/>
    </ligand>
</feature>
<feature type="binding site" evidence="5">
    <location>
        <position position="185"/>
    </location>
    <ligand>
        <name>substrate</name>
    </ligand>
</feature>
<dbReference type="Gene3D" id="3.90.25.10">
    <property type="entry name" value="UDP-galactose 4-epimerase, domain 1"/>
    <property type="match status" value="1"/>
</dbReference>
<dbReference type="EC" id="1.1.1.271" evidence="5"/>
<keyword evidence="3 5" id="KW-0560">Oxidoreductase</keyword>
<evidence type="ECO:0000259" key="6">
    <source>
        <dbReference type="Pfam" id="PF01370"/>
    </source>
</evidence>
<keyword evidence="8" id="KW-1185">Reference proteome</keyword>
<dbReference type="InterPro" id="IPR001509">
    <property type="entry name" value="Epimerase_deHydtase"/>
</dbReference>
<feature type="site" description="Important for catalytic activity" evidence="5">
    <location>
        <position position="107"/>
    </location>
</feature>
<comment type="catalytic activity">
    <reaction evidence="5">
        <text>GDP-beta-L-fucose + NADP(+) = GDP-4-dehydro-alpha-D-rhamnose + NADPH + H(+)</text>
        <dbReference type="Rhea" id="RHEA:18885"/>
        <dbReference type="ChEBI" id="CHEBI:15378"/>
        <dbReference type="ChEBI" id="CHEBI:57273"/>
        <dbReference type="ChEBI" id="CHEBI:57783"/>
        <dbReference type="ChEBI" id="CHEBI:57964"/>
        <dbReference type="ChEBI" id="CHEBI:58349"/>
        <dbReference type="EC" id="1.1.1.271"/>
    </reaction>
</comment>
<feature type="domain" description="NAD-dependent epimerase/dehydratase" evidence="6">
    <location>
        <begin position="4"/>
        <end position="225"/>
    </location>
</feature>
<dbReference type="RefSeq" id="WP_343840321.1">
    <property type="nucleotide sequence ID" value="NZ_BAAAEI010000001.1"/>
</dbReference>
<feature type="binding site" evidence="5">
    <location>
        <position position="138"/>
    </location>
    <ligand>
        <name>NADP(+)</name>
        <dbReference type="ChEBI" id="CHEBI:58349"/>
    </ligand>
</feature>
<feature type="binding site" evidence="5">
    <location>
        <begin position="8"/>
        <end position="14"/>
    </location>
    <ligand>
        <name>NADP(+)</name>
        <dbReference type="ChEBI" id="CHEBI:58349"/>
    </ligand>
</feature>
<dbReference type="Proteomes" id="UP001501757">
    <property type="component" value="Unassembled WGS sequence"/>
</dbReference>
<feature type="binding site" evidence="5">
    <location>
        <position position="200"/>
    </location>
    <ligand>
        <name>substrate</name>
    </ligand>
</feature>
<evidence type="ECO:0000256" key="5">
    <source>
        <dbReference type="HAMAP-Rule" id="MF_00956"/>
    </source>
</evidence>
<comment type="similarity">
    <text evidence="1 5">Belongs to the NAD(P)-dependent epimerase/dehydratase family. Fucose synthase subfamily.</text>
</comment>
<dbReference type="Gene3D" id="3.40.50.720">
    <property type="entry name" value="NAD(P)-binding Rossmann-like Domain"/>
    <property type="match status" value="1"/>
</dbReference>
<dbReference type="PANTHER" id="PTHR43238:SF1">
    <property type="entry name" value="GDP-L-FUCOSE SYNTHASE"/>
    <property type="match status" value="1"/>
</dbReference>
<keyword evidence="5" id="KW-0511">Multifunctional enzyme</keyword>
<feature type="site" description="Important for catalytic activity" evidence="5">
    <location>
        <position position="105"/>
    </location>
</feature>
<feature type="binding site" evidence="5">
    <location>
        <begin position="103"/>
        <end position="106"/>
    </location>
    <ligand>
        <name>NADP(+)</name>
        <dbReference type="ChEBI" id="CHEBI:58349"/>
    </ligand>
</feature>
<keyword evidence="2 5" id="KW-0521">NADP</keyword>
<dbReference type="InterPro" id="IPR028614">
    <property type="entry name" value="GDP_fucose/colitose_synth"/>
</dbReference>
<proteinExistence type="inferred from homology"/>
<comment type="function">
    <text evidence="5">Catalyzes the two-step NADP-dependent conversion of GDP-4-dehydro-6-deoxy-D-mannose to GDP-fucose, involving an epimerase and a reductase reaction.</text>
</comment>
<dbReference type="PANTHER" id="PTHR43238">
    <property type="entry name" value="GDP-L-FUCOSE SYNTHASE"/>
    <property type="match status" value="1"/>
</dbReference>
<comment type="caution">
    <text evidence="7">The sequence shown here is derived from an EMBL/GenBank/DDBJ whole genome shotgun (WGS) entry which is preliminary data.</text>
</comment>
<feature type="binding site" evidence="5">
    <location>
        <position position="276"/>
    </location>
    <ligand>
        <name>substrate</name>
    </ligand>
</feature>
<dbReference type="SUPFAM" id="SSF51735">
    <property type="entry name" value="NAD(P)-binding Rossmann-fold domains"/>
    <property type="match status" value="1"/>
</dbReference>
<evidence type="ECO:0000313" key="7">
    <source>
        <dbReference type="EMBL" id="GAA0340083.1"/>
    </source>
</evidence>
<sequence>MKCIYVAGHNGLVGQALVRKLSARPDIKLLVAERSELDLLDQQAVYHFFKQHKIDEVYLAAAKVGGILANRDLPADFIYQNLQIACNVIHAAYQSDVTKLLNLGSSCIYPRLAIQPMSEESLLAGHLEPTNEPYAIAKIAAIKLCESYYRQHGCDFRSVMPTNLYGPYDNFHPIHSHVIPALMQRFHLAKRNNEPQLSVWGTGKVRREFLYVDDLAQACMHLMDMDTARFWALVSPMQSHINIGCGSDISIAELARTMAEITGYSGTIHFDTSKPDGTPRKWLDSSLLFSTGWRPQTDLLTGLDKTY</sequence>
<feature type="active site" description="Proton donor/acceptor" evidence="5">
    <location>
        <position position="134"/>
    </location>
</feature>
<dbReference type="Pfam" id="PF01370">
    <property type="entry name" value="Epimerase"/>
    <property type="match status" value="1"/>
</dbReference>
<dbReference type="EMBL" id="BAAAEI010000001">
    <property type="protein sequence ID" value="GAA0340083.1"/>
    <property type="molecule type" value="Genomic_DNA"/>
</dbReference>
<evidence type="ECO:0000256" key="3">
    <source>
        <dbReference type="ARBA" id="ARBA00023002"/>
    </source>
</evidence>
<dbReference type="CDD" id="cd05239">
    <property type="entry name" value="GDP_FS_SDR_e"/>
    <property type="match status" value="1"/>
</dbReference>